<dbReference type="Proteomes" id="UP000735874">
    <property type="component" value="Unassembled WGS sequence"/>
</dbReference>
<dbReference type="EMBL" id="RCMI01000696">
    <property type="protein sequence ID" value="KAG2900453.1"/>
    <property type="molecule type" value="Genomic_DNA"/>
</dbReference>
<reference evidence="1" key="1">
    <citation type="submission" date="2018-10" db="EMBL/GenBank/DDBJ databases">
        <title>Effector identification in a new, highly contiguous assembly of the strawberry crown rot pathogen Phytophthora cactorum.</title>
        <authorList>
            <person name="Armitage A.D."/>
            <person name="Nellist C.F."/>
            <person name="Bates H."/>
            <person name="Vickerstaff R.J."/>
            <person name="Harrison R.J."/>
        </authorList>
    </citation>
    <scope>NUCLEOTIDE SEQUENCE</scope>
    <source>
        <strain evidence="1">15-7</strain>
        <strain evidence="2">4032</strain>
        <strain evidence="3">4040</strain>
        <strain evidence="4">P415</strain>
        <strain evidence="5">P421</strain>
    </source>
</reference>
<evidence type="ECO:0000313" key="1">
    <source>
        <dbReference type="EMBL" id="KAG2850334.1"/>
    </source>
</evidence>
<accession>A0A8T0YNC3</accession>
<dbReference type="Proteomes" id="UP000736787">
    <property type="component" value="Unassembled WGS sequence"/>
</dbReference>
<evidence type="ECO:0000313" key="2">
    <source>
        <dbReference type="EMBL" id="KAG2900453.1"/>
    </source>
</evidence>
<evidence type="ECO:0000313" key="4">
    <source>
        <dbReference type="EMBL" id="KAG2970763.1"/>
    </source>
</evidence>
<proteinExistence type="predicted"/>
<sequence>MHQINIRMTCNHPVTSMHQTQGRNGAYYYEILWDLGTGRSATVM</sequence>
<dbReference type="Proteomes" id="UP000697107">
    <property type="component" value="Unassembled WGS sequence"/>
</dbReference>
<protein>
    <submittedName>
        <fullName evidence="1">Uncharacterized protein</fullName>
    </submittedName>
</protein>
<dbReference type="Proteomes" id="UP000774804">
    <property type="component" value="Unassembled WGS sequence"/>
</dbReference>
<comment type="caution">
    <text evidence="1">The sequence shown here is derived from an EMBL/GenBank/DDBJ whole genome shotgun (WGS) entry which is preliminary data.</text>
</comment>
<gene>
    <name evidence="1" type="ORF">PC113_g16878</name>
    <name evidence="2" type="ORF">PC115_g16201</name>
    <name evidence="3" type="ORF">PC117_g17931</name>
    <name evidence="4" type="ORF">PC118_g16690</name>
    <name evidence="5" type="ORF">PC129_g16165</name>
</gene>
<dbReference type="EMBL" id="RCMV01000790">
    <property type="protein sequence ID" value="KAG3212875.1"/>
    <property type="molecule type" value="Genomic_DNA"/>
</dbReference>
<organism evidence="1 6">
    <name type="scientific">Phytophthora cactorum</name>
    <dbReference type="NCBI Taxonomy" id="29920"/>
    <lineage>
        <taxon>Eukaryota</taxon>
        <taxon>Sar</taxon>
        <taxon>Stramenopiles</taxon>
        <taxon>Oomycota</taxon>
        <taxon>Peronosporomycetes</taxon>
        <taxon>Peronosporales</taxon>
        <taxon>Peronosporaceae</taxon>
        <taxon>Phytophthora</taxon>
    </lineage>
</organism>
<dbReference type="AlphaFoldDB" id="A0A8T0YNC3"/>
<dbReference type="EMBL" id="RCML01000707">
    <property type="protein sequence ID" value="KAG2970763.1"/>
    <property type="molecule type" value="Genomic_DNA"/>
</dbReference>
<evidence type="ECO:0000313" key="6">
    <source>
        <dbReference type="Proteomes" id="UP000735874"/>
    </source>
</evidence>
<dbReference type="Proteomes" id="UP000760860">
    <property type="component" value="Unassembled WGS sequence"/>
</dbReference>
<dbReference type="EMBL" id="RCMK01000696">
    <property type="protein sequence ID" value="KAG2915755.1"/>
    <property type="molecule type" value="Genomic_DNA"/>
</dbReference>
<evidence type="ECO:0000313" key="3">
    <source>
        <dbReference type="EMBL" id="KAG2915755.1"/>
    </source>
</evidence>
<name>A0A8T0YNC3_9STRA</name>
<dbReference type="EMBL" id="RCMG01000694">
    <property type="protein sequence ID" value="KAG2850334.1"/>
    <property type="molecule type" value="Genomic_DNA"/>
</dbReference>
<evidence type="ECO:0000313" key="5">
    <source>
        <dbReference type="EMBL" id="KAG3212875.1"/>
    </source>
</evidence>